<dbReference type="PANTHER" id="PTHR15592">
    <property type="entry name" value="MATRIN 3/NUCLEAR PROTEIN 220-RELATED"/>
    <property type="match status" value="1"/>
</dbReference>
<gene>
    <name evidence="2" type="primary">Ptbp3</name>
</gene>
<organism evidence="2 3">
    <name type="scientific">Nannospalax galili</name>
    <name type="common">Northern Israeli blind subterranean mole rat</name>
    <name type="synonym">Spalax galili</name>
    <dbReference type="NCBI Taxonomy" id="1026970"/>
    <lineage>
        <taxon>Eukaryota</taxon>
        <taxon>Metazoa</taxon>
        <taxon>Chordata</taxon>
        <taxon>Craniata</taxon>
        <taxon>Vertebrata</taxon>
        <taxon>Euteleostomi</taxon>
        <taxon>Mammalia</taxon>
        <taxon>Eutheria</taxon>
        <taxon>Euarchontoglires</taxon>
        <taxon>Glires</taxon>
        <taxon>Rodentia</taxon>
        <taxon>Myomorpha</taxon>
        <taxon>Muroidea</taxon>
        <taxon>Spalacidae</taxon>
        <taxon>Spalacinae</taxon>
        <taxon>Nannospalax</taxon>
    </lineage>
</organism>
<dbReference type="AlphaFoldDB" id="A0A8C6QYI0"/>
<proteinExistence type="predicted"/>
<reference evidence="2" key="1">
    <citation type="submission" date="2025-08" db="UniProtKB">
        <authorList>
            <consortium name="Ensembl"/>
        </authorList>
    </citation>
    <scope>IDENTIFICATION</scope>
</reference>
<dbReference type="InterPro" id="IPR035979">
    <property type="entry name" value="RBD_domain_sf"/>
</dbReference>
<dbReference type="GO" id="GO:0003676">
    <property type="term" value="F:nucleic acid binding"/>
    <property type="evidence" value="ECO:0007669"/>
    <property type="project" value="InterPro"/>
</dbReference>
<evidence type="ECO:0000256" key="1">
    <source>
        <dbReference type="SAM" id="MobiDB-lite"/>
    </source>
</evidence>
<reference evidence="2" key="2">
    <citation type="submission" date="2025-09" db="UniProtKB">
        <authorList>
            <consortium name="Ensembl"/>
        </authorList>
    </citation>
    <scope>IDENTIFICATION</scope>
</reference>
<protein>
    <submittedName>
        <fullName evidence="2">Polypyrimidine tract binding protein 3</fullName>
    </submittedName>
</protein>
<dbReference type="Proteomes" id="UP000694381">
    <property type="component" value="Unassembled WGS sequence"/>
</dbReference>
<sequence>MADIVVVTDLIAVGLKRGSDELLSSGVINGPSTMNSSTSAGVYANGNDNKKFKGDRPPCSPSRVLHLRKIPCDVTEAEVISLGLPFGKVTNLLMLKGKSQVCNI</sequence>
<evidence type="ECO:0000313" key="2">
    <source>
        <dbReference type="Ensembl" id="ENSNGAP00000010938.1"/>
    </source>
</evidence>
<dbReference type="Ensembl" id="ENSNGAT00000016480.1">
    <property type="protein sequence ID" value="ENSNGAP00000010938.1"/>
    <property type="gene ID" value="ENSNGAG00000013164.1"/>
</dbReference>
<evidence type="ECO:0000313" key="3">
    <source>
        <dbReference type="Proteomes" id="UP000694381"/>
    </source>
</evidence>
<feature type="region of interest" description="Disordered" evidence="1">
    <location>
        <begin position="38"/>
        <end position="58"/>
    </location>
</feature>
<name>A0A8C6QYI0_NANGA</name>
<dbReference type="GeneTree" id="ENSGT01050000244924"/>
<dbReference type="InterPro" id="IPR012677">
    <property type="entry name" value="Nucleotide-bd_a/b_plait_sf"/>
</dbReference>
<dbReference type="Gene3D" id="3.30.70.330">
    <property type="match status" value="1"/>
</dbReference>
<dbReference type="SUPFAM" id="SSF54928">
    <property type="entry name" value="RNA-binding domain, RBD"/>
    <property type="match status" value="1"/>
</dbReference>
<keyword evidence="3" id="KW-1185">Reference proteome</keyword>
<accession>A0A8C6QYI0</accession>